<evidence type="ECO:0000313" key="1">
    <source>
        <dbReference type="EMBL" id="AIC16097.1"/>
    </source>
</evidence>
<evidence type="ECO:0000313" key="2">
    <source>
        <dbReference type="Proteomes" id="UP000027093"/>
    </source>
</evidence>
<dbReference type="STRING" id="926571.NVIE_1884"/>
<name>A0A060HSF4_9ARCH</name>
<dbReference type="AlphaFoldDB" id="A0A060HSF4"/>
<dbReference type="HOGENOM" id="CLU_1237954_0_0_2"/>
<dbReference type="Proteomes" id="UP000027093">
    <property type="component" value="Chromosome"/>
</dbReference>
<proteinExistence type="predicted"/>
<accession>A0A060HSF4</accession>
<sequence length="223" mass="25006">MHIHITQFNVQLYFRRPALDSELLGTMFSGVQGFEARPVADDYGTHPMQGTMSFYREGFRIAPVQSNVLPFRILQVMSYPNTLKEPDAETLACLRFATSQLQEHLHIDIENDIYAVRVVSHAIVDGSGQRVLSKLSSIENVPSLAGRYVAHKNPMDALQIVTKTGSELSQESWSDIRVSQFKESSYVVTIFHETGTLALALDWIAQVKQFVATMVQEMEQAAA</sequence>
<dbReference type="GeneID" id="74947101"/>
<reference evidence="1 2" key="1">
    <citation type="journal article" date="2014" name="Int. J. Syst. Evol. Microbiol.">
        <title>Nitrososphaera viennensis gen. nov., sp. nov., an aerobic and mesophilic, ammonia-oxidizing archaeon from soil and a member of the archaeal phylum Thaumarchaeota.</title>
        <authorList>
            <person name="Stieglmeier M."/>
            <person name="Klingl A."/>
            <person name="Alves R.J."/>
            <person name="Rittmann S.K."/>
            <person name="Melcher M."/>
            <person name="Leisch N."/>
            <person name="Schleper C."/>
        </authorList>
    </citation>
    <scope>NUCLEOTIDE SEQUENCE [LARGE SCALE GENOMIC DNA]</scope>
    <source>
        <strain evidence="1">EN76</strain>
    </source>
</reference>
<dbReference type="EMBL" id="CP007536">
    <property type="protein sequence ID" value="AIC16097.1"/>
    <property type="molecule type" value="Genomic_DNA"/>
</dbReference>
<dbReference type="KEGG" id="nvn:NVIE_1884"/>
<keyword evidence="2" id="KW-1185">Reference proteome</keyword>
<dbReference type="RefSeq" id="WP_075054949.1">
    <property type="nucleotide sequence ID" value="NZ_CP007536.1"/>
</dbReference>
<organism evidence="1 2">
    <name type="scientific">Nitrososphaera viennensis EN76</name>
    <dbReference type="NCBI Taxonomy" id="926571"/>
    <lineage>
        <taxon>Archaea</taxon>
        <taxon>Nitrososphaerota</taxon>
        <taxon>Nitrososphaeria</taxon>
        <taxon>Nitrososphaerales</taxon>
        <taxon>Nitrososphaeraceae</taxon>
        <taxon>Nitrososphaera</taxon>
    </lineage>
</organism>
<protein>
    <submittedName>
        <fullName evidence="1">Uncharacterized protein</fullName>
    </submittedName>
</protein>
<gene>
    <name evidence="1" type="ORF">NVIE_1884</name>
</gene>
<dbReference type="OrthoDB" id="7764at2157"/>